<organism evidence="1 2">
    <name type="scientific">Brassica cretica</name>
    <name type="common">Mustard</name>
    <dbReference type="NCBI Taxonomy" id="69181"/>
    <lineage>
        <taxon>Eukaryota</taxon>
        <taxon>Viridiplantae</taxon>
        <taxon>Streptophyta</taxon>
        <taxon>Embryophyta</taxon>
        <taxon>Tracheophyta</taxon>
        <taxon>Spermatophyta</taxon>
        <taxon>Magnoliopsida</taxon>
        <taxon>eudicotyledons</taxon>
        <taxon>Gunneridae</taxon>
        <taxon>Pentapetalae</taxon>
        <taxon>rosids</taxon>
        <taxon>malvids</taxon>
        <taxon>Brassicales</taxon>
        <taxon>Brassicaceae</taxon>
        <taxon>Brassiceae</taxon>
        <taxon>Brassica</taxon>
    </lineage>
</organism>
<sequence length="224" mass="24962">MKLKAITLRKSNNSRRDKLGHEFLHLWHIAIIPSPGVGHLIPLAEFAKRLVDHHRFTVTFIFPGESSPSSSQRSILNSLPSSITSVFVHPVDLSDLPSTAGIETRISLTVTRSNPALRELSRRFSSSIYLAPMRSTDLTEPIKIPGCVPITGKDLSEPCQDRSDDAYKWLLHNAKRFREAEGILLNSFVDLEPNAIKALQEPAPDKPPVYPIGQHGFLLCQREG</sequence>
<dbReference type="Gene3D" id="3.40.50.2000">
    <property type="entry name" value="Glycogen Phosphorylase B"/>
    <property type="match status" value="2"/>
</dbReference>
<dbReference type="Proteomes" id="UP000712281">
    <property type="component" value="Unassembled WGS sequence"/>
</dbReference>
<accession>A0A8S9HEH7</accession>
<evidence type="ECO:0000313" key="2">
    <source>
        <dbReference type="Proteomes" id="UP000712281"/>
    </source>
</evidence>
<comment type="caution">
    <text evidence="1">The sequence shown here is derived from an EMBL/GenBank/DDBJ whole genome shotgun (WGS) entry which is preliminary data.</text>
</comment>
<proteinExistence type="predicted"/>
<protein>
    <submittedName>
        <fullName evidence="1">Uncharacterized protein</fullName>
    </submittedName>
</protein>
<dbReference type="PANTHER" id="PTHR48045:SF5">
    <property type="entry name" value="UDP-GLYCOSYLTRANSFERASE 72B2-RELATED"/>
    <property type="match status" value="1"/>
</dbReference>
<reference evidence="1" key="1">
    <citation type="submission" date="2019-12" db="EMBL/GenBank/DDBJ databases">
        <title>Genome sequencing and annotation of Brassica cretica.</title>
        <authorList>
            <person name="Studholme D.J."/>
            <person name="Sarris P.F."/>
        </authorList>
    </citation>
    <scope>NUCLEOTIDE SEQUENCE</scope>
    <source>
        <strain evidence="1">PFS-001/15</strain>
        <tissue evidence="1">Leaf</tissue>
    </source>
</reference>
<evidence type="ECO:0000313" key="1">
    <source>
        <dbReference type="EMBL" id="KAF2556379.1"/>
    </source>
</evidence>
<dbReference type="SUPFAM" id="SSF53756">
    <property type="entry name" value="UDP-Glycosyltransferase/glycogen phosphorylase"/>
    <property type="match status" value="1"/>
</dbReference>
<name>A0A8S9HEH7_BRACR</name>
<dbReference type="AlphaFoldDB" id="A0A8S9HEH7"/>
<dbReference type="PANTHER" id="PTHR48045">
    <property type="entry name" value="UDP-GLYCOSYLTRANSFERASE 72B1"/>
    <property type="match status" value="1"/>
</dbReference>
<gene>
    <name evidence="1" type="ORF">F2Q68_00013861</name>
</gene>
<dbReference type="EMBL" id="QGKW02001940">
    <property type="protein sequence ID" value="KAF2556379.1"/>
    <property type="molecule type" value="Genomic_DNA"/>
</dbReference>